<keyword evidence="2" id="KW-1185">Reference proteome</keyword>
<proteinExistence type="predicted"/>
<protein>
    <submittedName>
        <fullName evidence="1">Uncharacterized protein</fullName>
    </submittedName>
</protein>
<dbReference type="EMBL" id="QJKJ01002499">
    <property type="protein sequence ID" value="RDY02608.1"/>
    <property type="molecule type" value="Genomic_DNA"/>
</dbReference>
<reference evidence="1" key="1">
    <citation type="submission" date="2018-05" db="EMBL/GenBank/DDBJ databases">
        <title>Draft genome of Mucuna pruriens seed.</title>
        <authorList>
            <person name="Nnadi N.E."/>
            <person name="Vos R."/>
            <person name="Hasami M.H."/>
            <person name="Devisetty U.K."/>
            <person name="Aguiy J.C."/>
        </authorList>
    </citation>
    <scope>NUCLEOTIDE SEQUENCE [LARGE SCALE GENOMIC DNA]</scope>
    <source>
        <strain evidence="1">JCA_2017</strain>
    </source>
</reference>
<feature type="non-terminal residue" evidence="1">
    <location>
        <position position="1"/>
    </location>
</feature>
<gene>
    <name evidence="1" type="ORF">CR513_13910</name>
</gene>
<accession>A0A371HIH4</accession>
<name>A0A371HIH4_MUCPR</name>
<evidence type="ECO:0000313" key="2">
    <source>
        <dbReference type="Proteomes" id="UP000257109"/>
    </source>
</evidence>
<evidence type="ECO:0000313" key="1">
    <source>
        <dbReference type="EMBL" id="RDY02608.1"/>
    </source>
</evidence>
<organism evidence="1 2">
    <name type="scientific">Mucuna pruriens</name>
    <name type="common">Velvet bean</name>
    <name type="synonym">Dolichos pruriens</name>
    <dbReference type="NCBI Taxonomy" id="157652"/>
    <lineage>
        <taxon>Eukaryota</taxon>
        <taxon>Viridiplantae</taxon>
        <taxon>Streptophyta</taxon>
        <taxon>Embryophyta</taxon>
        <taxon>Tracheophyta</taxon>
        <taxon>Spermatophyta</taxon>
        <taxon>Magnoliopsida</taxon>
        <taxon>eudicotyledons</taxon>
        <taxon>Gunneridae</taxon>
        <taxon>Pentapetalae</taxon>
        <taxon>rosids</taxon>
        <taxon>fabids</taxon>
        <taxon>Fabales</taxon>
        <taxon>Fabaceae</taxon>
        <taxon>Papilionoideae</taxon>
        <taxon>50 kb inversion clade</taxon>
        <taxon>NPAAA clade</taxon>
        <taxon>indigoferoid/millettioid clade</taxon>
        <taxon>Phaseoleae</taxon>
        <taxon>Mucuna</taxon>
    </lineage>
</organism>
<dbReference type="Proteomes" id="UP000257109">
    <property type="component" value="Unassembled WGS sequence"/>
</dbReference>
<dbReference type="AlphaFoldDB" id="A0A371HIH4"/>
<sequence>MLHEIPIEEFETRKGNLEQIRKSLKAKRFYNDQIIRKCISNPEIQSVLHFAIQQPEVAITDQLKRPGRYLNMSSIGP</sequence>
<comment type="caution">
    <text evidence="1">The sequence shown here is derived from an EMBL/GenBank/DDBJ whole genome shotgun (WGS) entry which is preliminary data.</text>
</comment>